<proteinExistence type="predicted"/>
<name>A0A1M4VFW2_9BACT</name>
<keyword evidence="2" id="KW-1185">Reference proteome</keyword>
<sequence>MFRRRGGNGRSRHFRARIESCVTTILELDHRLGEGKIRPEIIQQFQRLKESLRHVSDDTVDESDIFRIEQATNQLLKEIRMAYGDKEPISLFTGDPH</sequence>
<gene>
    <name evidence="1" type="ORF">SAMN02745206_00652</name>
</gene>
<dbReference type="OrthoDB" id="5521552at2"/>
<dbReference type="RefSeq" id="WP_073036914.1">
    <property type="nucleotide sequence ID" value="NZ_FQVB01000006.1"/>
</dbReference>
<dbReference type="EMBL" id="FQVB01000006">
    <property type="protein sequence ID" value="SHE67851.1"/>
    <property type="molecule type" value="Genomic_DNA"/>
</dbReference>
<evidence type="ECO:0000313" key="1">
    <source>
        <dbReference type="EMBL" id="SHE67851.1"/>
    </source>
</evidence>
<evidence type="ECO:0000313" key="2">
    <source>
        <dbReference type="Proteomes" id="UP000184076"/>
    </source>
</evidence>
<dbReference type="STRING" id="1121391.SAMN02745206_00652"/>
<accession>A0A1M4VFW2</accession>
<protein>
    <submittedName>
        <fullName evidence="1">Uncharacterized protein</fullName>
    </submittedName>
</protein>
<organism evidence="1 2">
    <name type="scientific">Desulfacinum infernum DSM 9756</name>
    <dbReference type="NCBI Taxonomy" id="1121391"/>
    <lineage>
        <taxon>Bacteria</taxon>
        <taxon>Pseudomonadati</taxon>
        <taxon>Thermodesulfobacteriota</taxon>
        <taxon>Syntrophobacteria</taxon>
        <taxon>Syntrophobacterales</taxon>
        <taxon>Syntrophobacteraceae</taxon>
        <taxon>Desulfacinum</taxon>
    </lineage>
</organism>
<dbReference type="Proteomes" id="UP000184076">
    <property type="component" value="Unassembled WGS sequence"/>
</dbReference>
<reference evidence="2" key="1">
    <citation type="submission" date="2016-11" db="EMBL/GenBank/DDBJ databases">
        <authorList>
            <person name="Varghese N."/>
            <person name="Submissions S."/>
        </authorList>
    </citation>
    <scope>NUCLEOTIDE SEQUENCE [LARGE SCALE GENOMIC DNA]</scope>
    <source>
        <strain evidence="2">DSM 9756</strain>
    </source>
</reference>
<dbReference type="AlphaFoldDB" id="A0A1M4VFW2"/>